<feature type="compositionally biased region" description="Pro residues" evidence="2">
    <location>
        <begin position="380"/>
        <end position="404"/>
    </location>
</feature>
<accession>A0A7C8MTI6</accession>
<reference evidence="4 5" key="1">
    <citation type="submission" date="2019-12" db="EMBL/GenBank/DDBJ databases">
        <title>Draft genome sequence of the ascomycete Xylaria multiplex DSM 110363.</title>
        <authorList>
            <person name="Buettner E."/>
            <person name="Kellner H."/>
        </authorList>
    </citation>
    <scope>NUCLEOTIDE SEQUENCE [LARGE SCALE GENOMIC DNA]</scope>
    <source>
        <strain evidence="4 5">DSM 110363</strain>
    </source>
</reference>
<protein>
    <recommendedName>
        <fullName evidence="3">SUN domain-containing protein</fullName>
    </recommendedName>
</protein>
<feature type="region of interest" description="Disordered" evidence="2">
    <location>
        <begin position="1"/>
        <end position="35"/>
    </location>
</feature>
<feature type="compositionally biased region" description="Polar residues" evidence="2">
    <location>
        <begin position="94"/>
        <end position="106"/>
    </location>
</feature>
<evidence type="ECO:0000313" key="4">
    <source>
        <dbReference type="EMBL" id="KAF2971130.1"/>
    </source>
</evidence>
<dbReference type="Gene3D" id="2.60.120.260">
    <property type="entry name" value="Galactose-binding domain-like"/>
    <property type="match status" value="1"/>
</dbReference>
<evidence type="ECO:0000256" key="2">
    <source>
        <dbReference type="SAM" id="MobiDB-lite"/>
    </source>
</evidence>
<sequence>MPPKTKKKGSDSSPKKGPGPNPNLPSLFPTHDGSYGINTLVNNSANLGIESEQADDKKWAESMKSKAKMYGMNGNLKKALDESHEEVEKEEHQGQNPSNSSASTDAPSFKPYKPSNSSYPSGSTSSTSFGTSISKSTRPSESTGPSEPPDDCGFIPKLPPYVPEYTNQPFLEEYDSPPQPPYKRVEILSADPYGYGVHQPILPPSEQIPFYGMPQGKGSKQPISPARPNTSRSFNYESGLFSNAGVQGPDQLTGLFGKAPAQPKTQGTPGYKGLFNTGVQPEQITDLWGKAPAQPKSQGTSGYTGLFNTGVQPPTQSSPVQPTVPHSPSYSSTSTGASVYSPTKSTFSEEDPSIQGQHEPAVKPEPTVQPAHVAKVPKAPEIPGPLPAPGKKPAPTTKPAPITKPAPATVSAPVVQAPLVQTPPAQAPNIPDMPVLPMPLTPKSNVSKTKGGQNKFWYKKSQIKDGNRPRIVRWAGLSSSFLIPPLLLLVMILALWGTLRLAPEPNWFDDGDAGIPPVNLRSTEFGFGTLWESISGLLPKASEKSPSSSGFNNIDVDGLVAGLKEEMPESIWVQKDNTGKPKISEDFWHALKEKIQQDDHILSLSNSDISEAHWRAVKSRLQTGGLEVPTNTIDIEPLIEKKISQSWDKWLEQNDQALKEDSTGVALTKDDFMKLFQQEIVSYDREIRQELKALQGRISEITQQVSKLSDEVGSTEIMTKDEIAKVIKSLVSKEVNAAKLDAVAEGVIKGHISDVFANQVNFLGIGAGVLIDPESTSRAWKIPKDHFKSKKWLDKDGYKAQPPMAALSPWSEEGECFCAGPGRMGYGQGTNNISVITSRNIIPQHLVVDHILSGATLDPDATPKEIEVWAYIEEVTLRKEVKSFSEKEFPATPEESALNDGFVKIGHFTYERKNHGDGVQVFKINDAIVRMKAVSNRIVIRAINNYGADHTCFYRLRLFGDIVERLDDSPDHDDNSWFPF</sequence>
<feature type="coiled-coil region" evidence="1">
    <location>
        <begin position="684"/>
        <end position="711"/>
    </location>
</feature>
<dbReference type="OrthoDB" id="342281at2759"/>
<evidence type="ECO:0000313" key="5">
    <source>
        <dbReference type="Proteomes" id="UP000481858"/>
    </source>
</evidence>
<dbReference type="InParanoid" id="A0A7C8MTI6"/>
<feature type="domain" description="SUN" evidence="3">
    <location>
        <begin position="768"/>
        <end position="963"/>
    </location>
</feature>
<keyword evidence="5" id="KW-1185">Reference proteome</keyword>
<proteinExistence type="predicted"/>
<feature type="compositionally biased region" description="Polar residues" evidence="2">
    <location>
        <begin position="227"/>
        <end position="245"/>
    </location>
</feature>
<feature type="compositionally biased region" description="Polar residues" evidence="2">
    <location>
        <begin position="295"/>
        <end position="310"/>
    </location>
</feature>
<keyword evidence="1" id="KW-0175">Coiled coil</keyword>
<comment type="caution">
    <text evidence="4">The sequence shown here is derived from an EMBL/GenBank/DDBJ whole genome shotgun (WGS) entry which is preliminary data.</text>
</comment>
<dbReference type="PROSITE" id="PS51469">
    <property type="entry name" value="SUN"/>
    <property type="match status" value="1"/>
</dbReference>
<dbReference type="AlphaFoldDB" id="A0A7C8MTI6"/>
<dbReference type="Proteomes" id="UP000481858">
    <property type="component" value="Unassembled WGS sequence"/>
</dbReference>
<evidence type="ECO:0000256" key="1">
    <source>
        <dbReference type="SAM" id="Coils"/>
    </source>
</evidence>
<feature type="compositionally biased region" description="Low complexity" evidence="2">
    <location>
        <begin position="311"/>
        <end position="342"/>
    </location>
</feature>
<dbReference type="InterPro" id="IPR012919">
    <property type="entry name" value="SUN_dom"/>
</dbReference>
<feature type="compositionally biased region" description="Basic and acidic residues" evidence="2">
    <location>
        <begin position="78"/>
        <end position="93"/>
    </location>
</feature>
<feature type="compositionally biased region" description="Polar residues" evidence="2">
    <location>
        <begin position="442"/>
        <end position="452"/>
    </location>
</feature>
<feature type="compositionally biased region" description="Low complexity" evidence="2">
    <location>
        <begin position="107"/>
        <end position="137"/>
    </location>
</feature>
<name>A0A7C8MTI6_9PEZI</name>
<gene>
    <name evidence="4" type="ORF">GQX73_g2447</name>
</gene>
<feature type="region of interest" description="Disordered" evidence="2">
    <location>
        <begin position="206"/>
        <end position="271"/>
    </location>
</feature>
<feature type="region of interest" description="Disordered" evidence="2">
    <location>
        <begin position="70"/>
        <end position="184"/>
    </location>
</feature>
<feature type="region of interest" description="Disordered" evidence="2">
    <location>
        <begin position="290"/>
        <end position="406"/>
    </location>
</feature>
<feature type="region of interest" description="Disordered" evidence="2">
    <location>
        <begin position="422"/>
        <end position="452"/>
    </location>
</feature>
<evidence type="ECO:0000259" key="3">
    <source>
        <dbReference type="PROSITE" id="PS51469"/>
    </source>
</evidence>
<organism evidence="4 5">
    <name type="scientific">Xylaria multiplex</name>
    <dbReference type="NCBI Taxonomy" id="323545"/>
    <lineage>
        <taxon>Eukaryota</taxon>
        <taxon>Fungi</taxon>
        <taxon>Dikarya</taxon>
        <taxon>Ascomycota</taxon>
        <taxon>Pezizomycotina</taxon>
        <taxon>Sordariomycetes</taxon>
        <taxon>Xylariomycetidae</taxon>
        <taxon>Xylariales</taxon>
        <taxon>Xylariaceae</taxon>
        <taxon>Xylaria</taxon>
    </lineage>
</organism>
<dbReference type="EMBL" id="WUBL01000016">
    <property type="protein sequence ID" value="KAF2971130.1"/>
    <property type="molecule type" value="Genomic_DNA"/>
</dbReference>